<accession>W7BWT0</accession>
<dbReference type="GO" id="GO:0009231">
    <property type="term" value="P:riboflavin biosynthetic process"/>
    <property type="evidence" value="ECO:0007669"/>
    <property type="project" value="InterPro"/>
</dbReference>
<dbReference type="Proteomes" id="UP000019254">
    <property type="component" value="Unassembled WGS sequence"/>
</dbReference>
<comment type="caution">
    <text evidence="2">The sequence shown here is derived from an EMBL/GenBank/DDBJ whole genome shotgun (WGS) entry which is preliminary data.</text>
</comment>
<dbReference type="OrthoDB" id="195113at2"/>
<dbReference type="Pfam" id="PF01872">
    <property type="entry name" value="RibD_C"/>
    <property type="match status" value="1"/>
</dbReference>
<dbReference type="Gene3D" id="3.40.430.10">
    <property type="entry name" value="Dihydrofolate Reductase, subunit A"/>
    <property type="match status" value="1"/>
</dbReference>
<dbReference type="EMBL" id="AODE01000013">
    <property type="protein sequence ID" value="EUJ31229.1"/>
    <property type="molecule type" value="Genomic_DNA"/>
</dbReference>
<dbReference type="PATRIC" id="fig|1265820.5.peg.1394"/>
<gene>
    <name evidence="2" type="ORF">PCORN_07095</name>
</gene>
<dbReference type="SUPFAM" id="SSF53597">
    <property type="entry name" value="Dihydrofolate reductase-like"/>
    <property type="match status" value="1"/>
</dbReference>
<keyword evidence="3" id="KW-1185">Reference proteome</keyword>
<dbReference type="AlphaFoldDB" id="W7BWT0"/>
<sequence>MRKVVFYGAVTLDGYLADQDNSLTWLFETDTGEGTTYEKFIQNIDVVVMGRVTYEEVLKLQKDEPFYPDQEVYVFTRDTTKTFEDTHTIHENPVSFINELKKQDGKPIWIVGGGNLLKPLLEANMIDEWWIQITPILLGKGKRLFEEGDYLERLELVDTTSFGQFVELHYKKNREIAKNPFTRKMILMDGFFSRLFFRPVNHVCE</sequence>
<dbReference type="GO" id="GO:0008703">
    <property type="term" value="F:5-amino-6-(5-phosphoribosylamino)uracil reductase activity"/>
    <property type="evidence" value="ECO:0007669"/>
    <property type="project" value="InterPro"/>
</dbReference>
<evidence type="ECO:0000313" key="2">
    <source>
        <dbReference type="EMBL" id="EUJ31229.1"/>
    </source>
</evidence>
<dbReference type="PANTHER" id="PTHR38011:SF11">
    <property type="entry name" value="2,5-DIAMINO-6-RIBOSYLAMINO-4(3H)-PYRIMIDINONE 5'-PHOSPHATE REDUCTASE"/>
    <property type="match status" value="1"/>
</dbReference>
<dbReference type="InterPro" id="IPR024072">
    <property type="entry name" value="DHFR-like_dom_sf"/>
</dbReference>
<dbReference type="InterPro" id="IPR050765">
    <property type="entry name" value="Riboflavin_Biosynth_HTPR"/>
</dbReference>
<name>W7BWT0_9LIST</name>
<dbReference type="STRING" id="1265820.PCORN_07095"/>
<proteinExistence type="predicted"/>
<protein>
    <submittedName>
        <fullName evidence="2">Reductase</fullName>
    </submittedName>
</protein>
<feature type="domain" description="Bacterial bifunctional deaminase-reductase C-terminal" evidence="1">
    <location>
        <begin position="3"/>
        <end position="164"/>
    </location>
</feature>
<evidence type="ECO:0000259" key="1">
    <source>
        <dbReference type="Pfam" id="PF01872"/>
    </source>
</evidence>
<dbReference type="PANTHER" id="PTHR38011">
    <property type="entry name" value="DIHYDROFOLATE REDUCTASE FAMILY PROTEIN (AFU_ORTHOLOGUE AFUA_8G06820)"/>
    <property type="match status" value="1"/>
</dbReference>
<evidence type="ECO:0000313" key="3">
    <source>
        <dbReference type="Proteomes" id="UP000019254"/>
    </source>
</evidence>
<dbReference type="InterPro" id="IPR002734">
    <property type="entry name" value="RibDG_C"/>
</dbReference>
<organism evidence="2 3">
    <name type="scientific">Listeria cornellensis FSL F6-0969</name>
    <dbReference type="NCBI Taxonomy" id="1265820"/>
    <lineage>
        <taxon>Bacteria</taxon>
        <taxon>Bacillati</taxon>
        <taxon>Bacillota</taxon>
        <taxon>Bacilli</taxon>
        <taxon>Bacillales</taxon>
        <taxon>Listeriaceae</taxon>
        <taxon>Listeria</taxon>
    </lineage>
</organism>
<dbReference type="RefSeq" id="WP_065520118.1">
    <property type="nucleotide sequence ID" value="NZ_AODE01000013.1"/>
</dbReference>
<reference evidence="2 3" key="1">
    <citation type="journal article" date="2014" name="Int. J. Syst. Evol. Microbiol.">
        <title>Listeria floridensis sp. nov., Listeria aquatica sp. nov., Listeria cornellensis sp. nov., Listeria riparia sp. nov. and Listeria grandensis sp. nov., from agricultural and natural environments.</title>
        <authorList>
            <person name="den Bakker H.C."/>
            <person name="Warchocki S."/>
            <person name="Wright E.M."/>
            <person name="Allred A.F."/>
            <person name="Ahlstrom C."/>
            <person name="Manuel C.S."/>
            <person name="Stasiewicz M.J."/>
            <person name="Burrell A."/>
            <person name="Roof S."/>
            <person name="Strawn L."/>
            <person name="Fortes E.D."/>
            <person name="Nightingale K.K."/>
            <person name="Kephart D."/>
            <person name="Wiedmann M."/>
        </authorList>
    </citation>
    <scope>NUCLEOTIDE SEQUENCE [LARGE SCALE GENOMIC DNA]</scope>
    <source>
        <strain evidence="3">FSL F6-969</strain>
    </source>
</reference>